<organism evidence="1 2">
    <name type="scientific">Mesonia oceanica</name>
    <dbReference type="NCBI Taxonomy" id="2687242"/>
    <lineage>
        <taxon>Bacteria</taxon>
        <taxon>Pseudomonadati</taxon>
        <taxon>Bacteroidota</taxon>
        <taxon>Flavobacteriia</taxon>
        <taxon>Flavobacteriales</taxon>
        <taxon>Flavobacteriaceae</taxon>
        <taxon>Mesonia</taxon>
    </lineage>
</organism>
<evidence type="ECO:0000313" key="1">
    <source>
        <dbReference type="EMBL" id="VVU98776.1"/>
    </source>
</evidence>
<accession>A0AC61Y2S2</accession>
<comment type="caution">
    <text evidence="1">The sequence shown here is derived from an EMBL/GenBank/DDBJ whole genome shotgun (WGS) entry which is preliminary data.</text>
</comment>
<gene>
    <name evidence="1" type="primary">kanE</name>
    <name evidence="1" type="ORF">FVB9532_00022</name>
</gene>
<evidence type="ECO:0000313" key="2">
    <source>
        <dbReference type="Proteomes" id="UP000356253"/>
    </source>
</evidence>
<name>A0AC61Y2S2_9FLAO</name>
<reference evidence="1" key="1">
    <citation type="submission" date="2019-09" db="EMBL/GenBank/DDBJ databases">
        <authorList>
            <person name="Rodrigo-Torres L."/>
            <person name="Arahal R. D."/>
            <person name="Lucena T."/>
        </authorList>
    </citation>
    <scope>NUCLEOTIDE SEQUENCE</scope>
    <source>
        <strain evidence="1">ISS653</strain>
    </source>
</reference>
<keyword evidence="1" id="KW-0328">Glycosyltransferase</keyword>
<proteinExistence type="predicted"/>
<dbReference type="EC" id="2.4.1.301" evidence="1"/>
<keyword evidence="2" id="KW-1185">Reference proteome</keyword>
<keyword evidence="1" id="KW-0808">Transferase</keyword>
<dbReference type="EMBL" id="CABVMM010000001">
    <property type="protein sequence ID" value="VVU98776.1"/>
    <property type="molecule type" value="Genomic_DNA"/>
</dbReference>
<dbReference type="Proteomes" id="UP000356253">
    <property type="component" value="Unassembled WGS sequence"/>
</dbReference>
<protein>
    <submittedName>
        <fullName evidence="1">Alpha-D-kanosaminyltransferase</fullName>
        <ecNumber evidence="1">2.4.1.301</ecNumber>
    </submittedName>
</protein>
<sequence>MHTKNVLFVGPNYKKRKGGIASVLRLYAENIKEFNFYPSAYFQNTKLNFLLLPFLCFGFLLKLFFLGKKIKIVHIHGASRGSFYRKYLFFLISKKVFKKKLIYHVHGAEYHVFYENASKKVKKHIQRMINNADLIIALSEEWSIFFKKNFSPKKLVVLNNIVAYRKEQEQNIPKKFLQLLFLGRIGERKGTFDLIDVIAEHKSYFEDKLRLVIGGDGAIYELKQKIGESNIQDIVTYIGWVDGRKKEELLATSNILVLPSYNEGLPISLLEGMSYSMPIIATNVGGIPQILKHNINGISVAPGDKKQLAEAIKFYIENTEKLVEHGKASYQQAKNFFPSKVINELEGIYRNLI</sequence>